<accession>A0ACC0P6T3</accession>
<gene>
    <name evidence="1" type="ORF">RHMOL_Rhmol04G0289000</name>
</gene>
<evidence type="ECO:0000313" key="1">
    <source>
        <dbReference type="EMBL" id="KAI8560866.1"/>
    </source>
</evidence>
<evidence type="ECO:0000313" key="2">
    <source>
        <dbReference type="Proteomes" id="UP001062846"/>
    </source>
</evidence>
<reference evidence="1" key="1">
    <citation type="submission" date="2022-02" db="EMBL/GenBank/DDBJ databases">
        <title>Plant Genome Project.</title>
        <authorList>
            <person name="Zhang R.-G."/>
        </authorList>
    </citation>
    <scope>NUCLEOTIDE SEQUENCE</scope>
    <source>
        <strain evidence="1">AT1</strain>
    </source>
</reference>
<keyword evidence="2" id="KW-1185">Reference proteome</keyword>
<organism evidence="1 2">
    <name type="scientific">Rhododendron molle</name>
    <name type="common">Chinese azalea</name>
    <name type="synonym">Azalea mollis</name>
    <dbReference type="NCBI Taxonomy" id="49168"/>
    <lineage>
        <taxon>Eukaryota</taxon>
        <taxon>Viridiplantae</taxon>
        <taxon>Streptophyta</taxon>
        <taxon>Embryophyta</taxon>
        <taxon>Tracheophyta</taxon>
        <taxon>Spermatophyta</taxon>
        <taxon>Magnoliopsida</taxon>
        <taxon>eudicotyledons</taxon>
        <taxon>Gunneridae</taxon>
        <taxon>Pentapetalae</taxon>
        <taxon>asterids</taxon>
        <taxon>Ericales</taxon>
        <taxon>Ericaceae</taxon>
        <taxon>Ericoideae</taxon>
        <taxon>Rhodoreae</taxon>
        <taxon>Rhododendron</taxon>
    </lineage>
</organism>
<dbReference type="EMBL" id="CM046391">
    <property type="protein sequence ID" value="KAI8560866.1"/>
    <property type="molecule type" value="Genomic_DNA"/>
</dbReference>
<comment type="caution">
    <text evidence="1">The sequence shown here is derived from an EMBL/GenBank/DDBJ whole genome shotgun (WGS) entry which is preliminary data.</text>
</comment>
<protein>
    <submittedName>
        <fullName evidence="1">Uncharacterized protein</fullName>
    </submittedName>
</protein>
<name>A0ACC0P6T3_RHOML</name>
<proteinExistence type="predicted"/>
<dbReference type="Proteomes" id="UP001062846">
    <property type="component" value="Chromosome 4"/>
</dbReference>
<sequence>MGTLFLGQIKKQASSFLHEKYKTARLVLSDVTQAELCGSPAVLARFGWNLHLLISICSCLCCIDWWRDPRFLWRRRMVVVVIGDGGDFVLGLHLDLVSDLRHGLACGGRGGLEVGGTGDAGGRLTECGGAAGCRLAEEATNNDPCSPDAKTMTQITQASFDIDDYWRIADILHRRFYSIDLKQWRQYYKSMALLEFLLTHGPEEFAEEFRRDYRTIQELGTFQHTDENGFDWGKTMRMRSERILELLSGGERLKQARLKALKITKEIQGFGSSTPSPSSSSPSKMSNTSTFCLNSASSSPSRWEVGAKMKHDIQYPSAKKGVADSISIGEIESEEFSTPTGDRWNFEGSHGWERDHPPVEESGSLLNSEDEDEDGDGKEEEEKTYGFISGICSKFGGKSPSKFIKGEKVAFRSLSDVGKVRRKKVDNQFSKEY</sequence>